<keyword evidence="11" id="KW-0793">Thylakoid</keyword>
<evidence type="ECO:0000313" key="14">
    <source>
        <dbReference type="Proteomes" id="UP000753908"/>
    </source>
</evidence>
<dbReference type="Gene3D" id="1.20.1240.10">
    <property type="entry name" value="Photosystem I PsaL, reaction centre subunit XI"/>
    <property type="match status" value="1"/>
</dbReference>
<feature type="transmembrane region" description="Helical" evidence="11">
    <location>
        <begin position="78"/>
        <end position="104"/>
    </location>
</feature>
<evidence type="ECO:0000256" key="5">
    <source>
        <dbReference type="ARBA" id="ARBA00022692"/>
    </source>
</evidence>
<dbReference type="NCBIfam" id="NF001926">
    <property type="entry name" value="PRK00704.1-3"/>
    <property type="match status" value="1"/>
</dbReference>
<evidence type="ECO:0000313" key="13">
    <source>
        <dbReference type="EMBL" id="MBW4547504.1"/>
    </source>
</evidence>
<keyword evidence="6 11" id="KW-0603">Photosystem I</keyword>
<name>A0A951PQI2_9CYAN</name>
<dbReference type="Pfam" id="PF02605">
    <property type="entry name" value="PsaL"/>
    <property type="match status" value="1"/>
</dbReference>
<accession>A0A951PQI2</accession>
<evidence type="ECO:0000256" key="2">
    <source>
        <dbReference type="ARBA" id="ARBA00008820"/>
    </source>
</evidence>
<evidence type="ECO:0000259" key="12">
    <source>
        <dbReference type="Pfam" id="PF02605"/>
    </source>
</evidence>
<keyword evidence="5 11" id="KW-0812">Transmembrane</keyword>
<dbReference type="GO" id="GO:0009538">
    <property type="term" value="C:photosystem I reaction center"/>
    <property type="evidence" value="ECO:0007669"/>
    <property type="project" value="InterPro"/>
</dbReference>
<gene>
    <name evidence="11" type="primary">psaL</name>
    <name evidence="13" type="ORF">KME25_24145</name>
</gene>
<dbReference type="Proteomes" id="UP000753908">
    <property type="component" value="Unassembled WGS sequence"/>
</dbReference>
<protein>
    <recommendedName>
        <fullName evidence="3 11">Photosystem I reaction center subunit XI</fullName>
    </recommendedName>
    <alternativeName>
        <fullName evidence="9 11">PSI subunit V</fullName>
    </alternativeName>
    <alternativeName>
        <fullName evidence="10 11">PSI-L</fullName>
    </alternativeName>
</protein>
<dbReference type="PANTHER" id="PTHR34803">
    <property type="entry name" value="PHOTOSYSTEM I REACTION CENTER SUBUNIT XI, CHLOROPLASTIC"/>
    <property type="match status" value="1"/>
</dbReference>
<dbReference type="EMBL" id="JAHHIF010000042">
    <property type="protein sequence ID" value="MBW4547504.1"/>
    <property type="molecule type" value="Genomic_DNA"/>
</dbReference>
<evidence type="ECO:0000256" key="1">
    <source>
        <dbReference type="ARBA" id="ARBA00004141"/>
    </source>
</evidence>
<comment type="subcellular location">
    <subcellularLocation>
        <location evidence="11">Cellular thylakoid membrane</location>
        <topology evidence="11">Multi-pass membrane protein</topology>
    </subcellularLocation>
    <subcellularLocation>
        <location evidence="1">Membrane</location>
        <topology evidence="1">Multi-pass membrane protein</topology>
    </subcellularLocation>
</comment>
<proteinExistence type="inferred from homology"/>
<reference evidence="13" key="1">
    <citation type="submission" date="2021-05" db="EMBL/GenBank/DDBJ databases">
        <authorList>
            <person name="Pietrasiak N."/>
            <person name="Ward R."/>
            <person name="Stajich J.E."/>
            <person name="Kurbessoian T."/>
        </authorList>
    </citation>
    <scope>NUCLEOTIDE SEQUENCE</scope>
    <source>
        <strain evidence="13">CPER-KK1</strain>
    </source>
</reference>
<dbReference type="GO" id="GO:0015979">
    <property type="term" value="P:photosynthesis"/>
    <property type="evidence" value="ECO:0007669"/>
    <property type="project" value="UniProtKB-UniRule"/>
</dbReference>
<dbReference type="InterPro" id="IPR022980">
    <property type="entry name" value="PSI_suXI"/>
</dbReference>
<comment type="similarity">
    <text evidence="2 11">Belongs to the PsaL family.</text>
</comment>
<keyword evidence="4 11" id="KW-0602">Photosynthesis</keyword>
<evidence type="ECO:0000256" key="7">
    <source>
        <dbReference type="ARBA" id="ARBA00022989"/>
    </source>
</evidence>
<feature type="transmembrane region" description="Helical" evidence="11">
    <location>
        <begin position="129"/>
        <end position="151"/>
    </location>
</feature>
<evidence type="ECO:0000256" key="4">
    <source>
        <dbReference type="ARBA" id="ARBA00022531"/>
    </source>
</evidence>
<comment type="caution">
    <text evidence="13">The sequence shown here is derived from an EMBL/GenBank/DDBJ whole genome shotgun (WGS) entry which is preliminary data.</text>
</comment>
<dbReference type="InterPro" id="IPR003757">
    <property type="entry name" value="PSI_PsaL"/>
</dbReference>
<sequence length="168" mass="18147">MADPRDGEVVKPFYDDPFVGHLSTPISDSPVVRAYINNLPAYRRNVAPLVRGVEIGLAHGFFLFGPETLLGPLRETDVAYVGGLLTAIALVLVATVGMSIYGIVSFQTGNEFESQNPRTPSELKTAEGWSQLTAGFFLGGMAGAFLAFFLFENFDVVDSILRGIVNNT</sequence>
<organism evidence="13 14">
    <name type="scientific">Symplocastrum torsivum CPER-KK1</name>
    <dbReference type="NCBI Taxonomy" id="450513"/>
    <lineage>
        <taxon>Bacteria</taxon>
        <taxon>Bacillati</taxon>
        <taxon>Cyanobacteriota</taxon>
        <taxon>Cyanophyceae</taxon>
        <taxon>Oscillatoriophycideae</taxon>
        <taxon>Oscillatoriales</taxon>
        <taxon>Microcoleaceae</taxon>
        <taxon>Symplocastrum</taxon>
    </lineage>
</organism>
<dbReference type="AlphaFoldDB" id="A0A951PQI2"/>
<evidence type="ECO:0000256" key="6">
    <source>
        <dbReference type="ARBA" id="ARBA00022836"/>
    </source>
</evidence>
<keyword evidence="7 11" id="KW-1133">Transmembrane helix</keyword>
<dbReference type="PANTHER" id="PTHR34803:SF2">
    <property type="entry name" value="PHOTOSYSTEM I REACTION CENTER SUBUNIT XI, CHLOROPLASTIC"/>
    <property type="match status" value="1"/>
</dbReference>
<evidence type="ECO:0000256" key="10">
    <source>
        <dbReference type="ARBA" id="ARBA00033437"/>
    </source>
</evidence>
<evidence type="ECO:0000256" key="3">
    <source>
        <dbReference type="ARBA" id="ARBA00019514"/>
    </source>
</evidence>
<reference evidence="13" key="2">
    <citation type="journal article" date="2022" name="Microbiol. Resour. Announc.">
        <title>Metagenome Sequencing to Explore Phylogenomics of Terrestrial Cyanobacteria.</title>
        <authorList>
            <person name="Ward R.D."/>
            <person name="Stajich J.E."/>
            <person name="Johansen J.R."/>
            <person name="Huntemann M."/>
            <person name="Clum A."/>
            <person name="Foster B."/>
            <person name="Foster B."/>
            <person name="Roux S."/>
            <person name="Palaniappan K."/>
            <person name="Varghese N."/>
            <person name="Mukherjee S."/>
            <person name="Reddy T.B.K."/>
            <person name="Daum C."/>
            <person name="Copeland A."/>
            <person name="Chen I.A."/>
            <person name="Ivanova N.N."/>
            <person name="Kyrpides N.C."/>
            <person name="Shapiro N."/>
            <person name="Eloe-Fadrosh E.A."/>
            <person name="Pietrasiak N."/>
        </authorList>
    </citation>
    <scope>NUCLEOTIDE SEQUENCE</scope>
    <source>
        <strain evidence="13">CPER-KK1</strain>
    </source>
</reference>
<evidence type="ECO:0000256" key="11">
    <source>
        <dbReference type="HAMAP-Rule" id="MF_00447"/>
    </source>
</evidence>
<dbReference type="HAMAP" id="MF_00447">
    <property type="entry name" value="PSI_PsaL"/>
    <property type="match status" value="1"/>
</dbReference>
<evidence type="ECO:0000256" key="9">
    <source>
        <dbReference type="ARBA" id="ARBA00032768"/>
    </source>
</evidence>
<dbReference type="SUPFAM" id="SSF81568">
    <property type="entry name" value="Photosystem I reaction center subunit XI, PsaL"/>
    <property type="match status" value="1"/>
</dbReference>
<dbReference type="InterPro" id="IPR036592">
    <property type="entry name" value="PSI_PsaL_sf"/>
</dbReference>
<evidence type="ECO:0000256" key="8">
    <source>
        <dbReference type="ARBA" id="ARBA00023136"/>
    </source>
</evidence>
<dbReference type="GO" id="GO:0031676">
    <property type="term" value="C:plasma membrane-derived thylakoid membrane"/>
    <property type="evidence" value="ECO:0007669"/>
    <property type="project" value="UniProtKB-SubCell"/>
</dbReference>
<keyword evidence="8 11" id="KW-0472">Membrane</keyword>
<feature type="domain" description="Photosystem I PsaL reaction centre subunit XI" evidence="12">
    <location>
        <begin position="9"/>
        <end position="155"/>
    </location>
</feature>